<keyword evidence="1" id="KW-0547">Nucleotide-binding</keyword>
<evidence type="ECO:0000259" key="3">
    <source>
        <dbReference type="PROSITE" id="PS50893"/>
    </source>
</evidence>
<dbReference type="EMBL" id="JAQIBD010000001">
    <property type="protein sequence ID" value="MDM5270994.1"/>
    <property type="molecule type" value="Genomic_DNA"/>
</dbReference>
<dbReference type="PANTHER" id="PTHR42855:SF2">
    <property type="entry name" value="DRUG RESISTANCE ABC TRANSPORTER,ATP-BINDING PROTEIN"/>
    <property type="match status" value="1"/>
</dbReference>
<evidence type="ECO:0000256" key="1">
    <source>
        <dbReference type="ARBA" id="ARBA00022741"/>
    </source>
</evidence>
<dbReference type="RefSeq" id="WP_289412274.1">
    <property type="nucleotide sequence ID" value="NZ_JAQIBD010000001.1"/>
</dbReference>
<proteinExistence type="predicted"/>
<dbReference type="InterPro" id="IPR003439">
    <property type="entry name" value="ABC_transporter-like_ATP-bd"/>
</dbReference>
<dbReference type="GO" id="GO:0005524">
    <property type="term" value="F:ATP binding"/>
    <property type="evidence" value="ECO:0007669"/>
    <property type="project" value="UniProtKB-KW"/>
</dbReference>
<name>A0ABT7QVY3_9BACT</name>
<reference evidence="4" key="1">
    <citation type="submission" date="2023-01" db="EMBL/GenBank/DDBJ databases">
        <title>Sulfurovum sp. zt1-1 genome assembly.</title>
        <authorList>
            <person name="Wang J."/>
        </authorList>
    </citation>
    <scope>NUCLEOTIDE SEQUENCE</scope>
    <source>
        <strain evidence="4">Zt1-1</strain>
    </source>
</reference>
<dbReference type="SMART" id="SM00382">
    <property type="entry name" value="AAA"/>
    <property type="match status" value="2"/>
</dbReference>
<keyword evidence="5" id="KW-1185">Reference proteome</keyword>
<feature type="domain" description="ABC transporter" evidence="3">
    <location>
        <begin position="2"/>
        <end position="254"/>
    </location>
</feature>
<evidence type="ECO:0000313" key="5">
    <source>
        <dbReference type="Proteomes" id="UP001169069"/>
    </source>
</evidence>
<dbReference type="InterPro" id="IPR032781">
    <property type="entry name" value="ABC_tran_Xtn"/>
</dbReference>
<dbReference type="Gene3D" id="3.40.50.300">
    <property type="entry name" value="P-loop containing nucleotide triphosphate hydrolases"/>
    <property type="match status" value="2"/>
</dbReference>
<dbReference type="Proteomes" id="UP001169069">
    <property type="component" value="Unassembled WGS sequence"/>
</dbReference>
<dbReference type="Pfam" id="PF00005">
    <property type="entry name" value="ABC_tran"/>
    <property type="match status" value="2"/>
</dbReference>
<gene>
    <name evidence="4" type="ORF">PGH07_02255</name>
</gene>
<evidence type="ECO:0000256" key="2">
    <source>
        <dbReference type="ARBA" id="ARBA00022840"/>
    </source>
</evidence>
<comment type="caution">
    <text evidence="4">The sequence shown here is derived from an EMBL/GenBank/DDBJ whole genome shotgun (WGS) entry which is preliminary data.</text>
</comment>
<dbReference type="PROSITE" id="PS50893">
    <property type="entry name" value="ABC_TRANSPORTER_2"/>
    <property type="match status" value="2"/>
</dbReference>
<evidence type="ECO:0000313" key="4">
    <source>
        <dbReference type="EMBL" id="MDM5270994.1"/>
    </source>
</evidence>
<feature type="domain" description="ABC transporter" evidence="3">
    <location>
        <begin position="322"/>
        <end position="531"/>
    </location>
</feature>
<dbReference type="SUPFAM" id="SSF52540">
    <property type="entry name" value="P-loop containing nucleoside triphosphate hydrolases"/>
    <property type="match status" value="2"/>
</dbReference>
<sequence length="531" mass="59726">MLSTVNLTQRYGKRVLFDKINITLDVGKRYGLIGANGAGKSTFLKILSGEIEPSDGEVQIQPGLRLGVLGQNQYAFENFTLKDAVLYGNKKLYEAQKEKEKLYMEGDFESDEVNNRLAELEMICADEDPTYESDVHIEKLLEALGFPASQHDDLMSSITGGDKFKILLAQVLFLKPDILLLDEPTNNLDIETIGWLEEELKRHEGTMVVISHDRHFLNGVVTHILDLDFQNIREFTGNYDDWYIAANLIAKQAETDRSKAMKEKEELEKFIARFSANASKAKQATSRQKQLDKLDIQEIKLSSRRDPSIMFKPHRDIGNEVLEVTDISKSYGDEKVLENISFKVNKGDRIALIGSNGAGKTTLLEILMGKLNADSGSYNWGQTISTSYFPQNTTDIVTGDIELPQWIQGFDPKWHIDDIRKTLGRMLFTGEEQKKKVDACSGGEKHRVMLSKMMMDSANFLVMDEPNNHLDLEAIVALGEALHAYQGGVICVTHDRELIDAFANRIIKLKEDGTVIDFEGDYEAFVATHGA</sequence>
<keyword evidence="2 4" id="KW-0067">ATP-binding</keyword>
<organism evidence="4 5">
    <name type="scientific">Sulfurovum zhangzhouensis</name>
    <dbReference type="NCBI Taxonomy" id="3019067"/>
    <lineage>
        <taxon>Bacteria</taxon>
        <taxon>Pseudomonadati</taxon>
        <taxon>Campylobacterota</taxon>
        <taxon>Epsilonproteobacteria</taxon>
        <taxon>Campylobacterales</taxon>
        <taxon>Sulfurovaceae</taxon>
        <taxon>Sulfurovum</taxon>
    </lineage>
</organism>
<dbReference type="InterPro" id="IPR051309">
    <property type="entry name" value="ABCF_ATPase"/>
</dbReference>
<protein>
    <submittedName>
        <fullName evidence="4">ATP-binding cassette domain-containing protein</fullName>
    </submittedName>
</protein>
<dbReference type="InterPro" id="IPR027417">
    <property type="entry name" value="P-loop_NTPase"/>
</dbReference>
<dbReference type="PANTHER" id="PTHR42855">
    <property type="entry name" value="ABC TRANSPORTER ATP-BINDING SUBUNIT"/>
    <property type="match status" value="1"/>
</dbReference>
<accession>A0ABT7QVY3</accession>
<dbReference type="InterPro" id="IPR003593">
    <property type="entry name" value="AAA+_ATPase"/>
</dbReference>
<dbReference type="CDD" id="cd03221">
    <property type="entry name" value="ABCF_EF-3"/>
    <property type="match status" value="2"/>
</dbReference>
<dbReference type="Pfam" id="PF12848">
    <property type="entry name" value="ABC_tran_Xtn"/>
    <property type="match status" value="1"/>
</dbReference>